<protein>
    <submittedName>
        <fullName evidence="1">Uncharacterized protein</fullName>
    </submittedName>
</protein>
<evidence type="ECO:0000313" key="1">
    <source>
        <dbReference type="EMBL" id="KKU60753.1"/>
    </source>
</evidence>
<comment type="caution">
    <text evidence="1">The sequence shown here is derived from an EMBL/GenBank/DDBJ whole genome shotgun (WGS) entry which is preliminary data.</text>
</comment>
<proteinExistence type="predicted"/>
<dbReference type="AlphaFoldDB" id="A0A0G1U347"/>
<reference evidence="1 2" key="1">
    <citation type="journal article" date="2015" name="Nature">
        <title>rRNA introns, odd ribosomes, and small enigmatic genomes across a large radiation of phyla.</title>
        <authorList>
            <person name="Brown C.T."/>
            <person name="Hug L.A."/>
            <person name="Thomas B.C."/>
            <person name="Sharon I."/>
            <person name="Castelle C.J."/>
            <person name="Singh A."/>
            <person name="Wilkins M.J."/>
            <person name="Williams K.H."/>
            <person name="Banfield J.F."/>
        </authorList>
    </citation>
    <scope>NUCLEOTIDE SEQUENCE [LARGE SCALE GENOMIC DNA]</scope>
</reference>
<dbReference type="EMBL" id="LCNT01000007">
    <property type="protein sequence ID" value="KKU60753.1"/>
    <property type="molecule type" value="Genomic_DNA"/>
</dbReference>
<name>A0A0G1U347_9BACT</name>
<accession>A0A0G1U347</accession>
<gene>
    <name evidence="1" type="ORF">UX85_C0007G0040</name>
</gene>
<dbReference type="Proteomes" id="UP000033860">
    <property type="component" value="Unassembled WGS sequence"/>
</dbReference>
<evidence type="ECO:0000313" key="2">
    <source>
        <dbReference type="Proteomes" id="UP000033860"/>
    </source>
</evidence>
<sequence length="277" mass="32071">MTPDLEKELDDFKLSHYENADFDSLTKKTIQLYNKFERLKDKKKQNRVVLDLYTLYLQATEILFINSHALSVTVDRFPSALFIDSFNLRNFISENFAKTTELSSWFFKLIFSVLKDNSGTNEKYNLYTNLIKEVAKDYLGDYDLLNAYKHGYRVKANHSQTTLSISVGNGQHFKLNDSDSTITYFSKETRDGVPIVLQHTLNFKIGRIFGKCLFVCSLLNNMRAIILLHYKKPVSSKDISSFYINDKDEWNSMFGGSHFKQPVFSLKGLNKKNAIPK</sequence>
<organism evidence="1 2">
    <name type="scientific">Candidatus Beckwithbacteria bacterium GW2011_GWB1_47_15</name>
    <dbReference type="NCBI Taxonomy" id="1618371"/>
    <lineage>
        <taxon>Bacteria</taxon>
        <taxon>Candidatus Beckwithiibacteriota</taxon>
    </lineage>
</organism>